<dbReference type="OrthoDB" id="7777654at2759"/>
<keyword evidence="8" id="KW-1185">Reference proteome</keyword>
<proteinExistence type="inferred from homology"/>
<keyword evidence="4" id="KW-0285">Flavoprotein</keyword>
<dbReference type="Gene3D" id="3.90.660.10">
    <property type="match status" value="1"/>
</dbReference>
<dbReference type="EMBL" id="QGMG01000107">
    <property type="protein sequence ID" value="TVY57208.1"/>
    <property type="molecule type" value="Genomic_DNA"/>
</dbReference>
<dbReference type="SUPFAM" id="SSF54373">
    <property type="entry name" value="FAD-linked reductases, C-terminal domain"/>
    <property type="match status" value="1"/>
</dbReference>
<dbReference type="AlphaFoldDB" id="A0A7D8YTN8"/>
<dbReference type="PRINTS" id="PR00757">
    <property type="entry name" value="AMINEOXDASEF"/>
</dbReference>
<gene>
    <name evidence="7" type="primary">PAO</name>
    <name evidence="7" type="ORF">LCER1_G001350</name>
</gene>
<dbReference type="InterPro" id="IPR050281">
    <property type="entry name" value="Flavin_monoamine_oxidase"/>
</dbReference>
<dbReference type="InterPro" id="IPR002937">
    <property type="entry name" value="Amino_oxidase"/>
</dbReference>
<comment type="similarity">
    <text evidence="4">Belongs to the flavin monoamine oxidase family.</text>
</comment>
<dbReference type="Proteomes" id="UP000481288">
    <property type="component" value="Unassembled WGS sequence"/>
</dbReference>
<feature type="domain" description="Amine oxidase" evidence="6">
    <location>
        <begin position="46"/>
        <end position="484"/>
    </location>
</feature>
<keyword evidence="4" id="KW-0274">FAD</keyword>
<evidence type="ECO:0000256" key="1">
    <source>
        <dbReference type="ARBA" id="ARBA00001974"/>
    </source>
</evidence>
<name>A0A7D8YTN8_9HELO</name>
<keyword evidence="5" id="KW-0732">Signal</keyword>
<dbReference type="InterPro" id="IPR001613">
    <property type="entry name" value="Flavin_amine_oxidase"/>
</dbReference>
<keyword evidence="2 4" id="KW-0560">Oxidoreductase</keyword>
<dbReference type="GO" id="GO:0006598">
    <property type="term" value="P:polyamine catabolic process"/>
    <property type="evidence" value="ECO:0007669"/>
    <property type="project" value="TreeGrafter"/>
</dbReference>
<protein>
    <recommendedName>
        <fullName evidence="4">Amine oxidase</fullName>
        <ecNumber evidence="4">1.4.3.-</ecNumber>
    </recommendedName>
</protein>
<comment type="caution">
    <text evidence="7">The sequence shown here is derived from an EMBL/GenBank/DDBJ whole genome shotgun (WGS) entry which is preliminary data.</text>
</comment>
<dbReference type="EC" id="1.4.3.-" evidence="4"/>
<dbReference type="GO" id="GO:0016491">
    <property type="term" value="F:oxidoreductase activity"/>
    <property type="evidence" value="ECO:0007669"/>
    <property type="project" value="UniProtKB-KW"/>
</dbReference>
<evidence type="ECO:0000259" key="6">
    <source>
        <dbReference type="Pfam" id="PF01593"/>
    </source>
</evidence>
<dbReference type="PANTHER" id="PTHR10742">
    <property type="entry name" value="FLAVIN MONOAMINE OXIDASE"/>
    <property type="match status" value="1"/>
</dbReference>
<dbReference type="PANTHER" id="PTHR10742:SF313">
    <property type="entry name" value="AMINE OXIDASE"/>
    <property type="match status" value="1"/>
</dbReference>
<dbReference type="Gene3D" id="3.50.50.60">
    <property type="entry name" value="FAD/NAD(P)-binding domain"/>
    <property type="match status" value="1"/>
</dbReference>
<organism evidence="7 8">
    <name type="scientific">Lachnellula cervina</name>
    <dbReference type="NCBI Taxonomy" id="1316786"/>
    <lineage>
        <taxon>Eukaryota</taxon>
        <taxon>Fungi</taxon>
        <taxon>Dikarya</taxon>
        <taxon>Ascomycota</taxon>
        <taxon>Pezizomycotina</taxon>
        <taxon>Leotiomycetes</taxon>
        <taxon>Helotiales</taxon>
        <taxon>Lachnaceae</taxon>
        <taxon>Lachnellula</taxon>
    </lineage>
</organism>
<accession>A0A7D8YTN8</accession>
<dbReference type="Pfam" id="PF01593">
    <property type="entry name" value="Amino_oxidase"/>
    <property type="match status" value="1"/>
</dbReference>
<evidence type="ECO:0000313" key="7">
    <source>
        <dbReference type="EMBL" id="TVY57208.1"/>
    </source>
</evidence>
<comment type="cofactor">
    <cofactor evidence="1 4">
        <name>FAD</name>
        <dbReference type="ChEBI" id="CHEBI:57692"/>
    </cofactor>
</comment>
<dbReference type="InterPro" id="IPR036188">
    <property type="entry name" value="FAD/NAD-bd_sf"/>
</dbReference>
<evidence type="ECO:0000256" key="2">
    <source>
        <dbReference type="ARBA" id="ARBA00023002"/>
    </source>
</evidence>
<feature type="chain" id="PRO_5029014278" description="Amine oxidase" evidence="5">
    <location>
        <begin position="22"/>
        <end position="541"/>
    </location>
</feature>
<feature type="binding site" evidence="3">
    <location>
        <position position="383"/>
    </location>
    <ligand>
        <name>substrate</name>
    </ligand>
</feature>
<evidence type="ECO:0000256" key="4">
    <source>
        <dbReference type="RuleBase" id="RU362067"/>
    </source>
</evidence>
<evidence type="ECO:0000313" key="8">
    <source>
        <dbReference type="Proteomes" id="UP000481288"/>
    </source>
</evidence>
<feature type="signal peptide" evidence="5">
    <location>
        <begin position="1"/>
        <end position="21"/>
    </location>
</feature>
<evidence type="ECO:0000256" key="5">
    <source>
        <dbReference type="SAM" id="SignalP"/>
    </source>
</evidence>
<reference evidence="7 8" key="1">
    <citation type="submission" date="2018-05" db="EMBL/GenBank/DDBJ databases">
        <title>Whole genome sequencing for identification of molecular markers to develop diagnostic detection tools for the regulated plant pathogen Lachnellula willkommii.</title>
        <authorList>
            <person name="Giroux E."/>
            <person name="Bilodeau G."/>
        </authorList>
    </citation>
    <scope>NUCLEOTIDE SEQUENCE [LARGE SCALE GENOMIC DNA]</scope>
    <source>
        <strain evidence="7 8">CBS 625.97</strain>
    </source>
</reference>
<sequence length="541" mass="60139">MFTYLPLRGALLLSLLQTAIASPAYPRNTQNSTCTKAKVAVLGAGMAGIAAAQSLHNASISDFVVIDVNSYIGGRVAHTTFGINSSTKQPYTVELGANWVQGLVSDGGPENPIWTLAKKWGLENTYSNYSSIQTYDQDGSADFARLLDNFEDAYSTVEQDAGTILTQNLQDRTMRTGLSIADWKPKKDMQMQAAEWWEFDWEYAYSPDQSSQTWAIVNYNTTFYQFSGDNNYVFDQRGFNYFIESEAYTFLQSNDTRLHLNTNITSIAYSNSGVTITNADGSCIQADYAICTFSLGVLQNDVVDFQPALPAWKQTGIEGMQMGTYTKIFFQFPPGSDGTFFWEHGPDPATQFFLYADPVERGWYPVFQSLSAPGFIEGSGIFFCNSRSYRAEQQDDDATKAEVMAVLKKMFGADIPDPIDFMYPRWSTEPWAYGSYSNWPPGLSIETHQNLRANLGRLWFAGEATSAEYYGFLQGRVLMGLKGAYTEGQAVGTTIAECIGGNKTDCKSEPSYQTVRGCTTSERQLTPENGWFVSSMDTFGF</sequence>
<dbReference type="SUPFAM" id="SSF51905">
    <property type="entry name" value="FAD/NAD(P)-binding domain"/>
    <property type="match status" value="1"/>
</dbReference>
<evidence type="ECO:0000256" key="3">
    <source>
        <dbReference type="PIRSR" id="PIRSR601613-1"/>
    </source>
</evidence>